<dbReference type="EMBL" id="JAUSVX010000023">
    <property type="protein sequence ID" value="MDQ0474538.1"/>
    <property type="molecule type" value="Genomic_DNA"/>
</dbReference>
<accession>A0ABU0JMD6</accession>
<dbReference type="InterPro" id="IPR047650">
    <property type="entry name" value="Transpos_IS110"/>
</dbReference>
<evidence type="ECO:0000313" key="2">
    <source>
        <dbReference type="EMBL" id="MDQ0474538.1"/>
    </source>
</evidence>
<dbReference type="InterPro" id="IPR003346">
    <property type="entry name" value="Transposase_20"/>
</dbReference>
<dbReference type="PANTHER" id="PTHR33055">
    <property type="entry name" value="TRANSPOSASE FOR INSERTION SEQUENCE ELEMENT IS1111A"/>
    <property type="match status" value="1"/>
</dbReference>
<keyword evidence="3" id="KW-1185">Reference proteome</keyword>
<comment type="caution">
    <text evidence="2">The sequence shown here is derived from an EMBL/GenBank/DDBJ whole genome shotgun (WGS) entry which is preliminary data.</text>
</comment>
<evidence type="ECO:0000313" key="3">
    <source>
        <dbReference type="Proteomes" id="UP001242480"/>
    </source>
</evidence>
<gene>
    <name evidence="2" type="ORF">QO011_007579</name>
</gene>
<dbReference type="Pfam" id="PF02371">
    <property type="entry name" value="Transposase_20"/>
    <property type="match status" value="1"/>
</dbReference>
<dbReference type="Proteomes" id="UP001242480">
    <property type="component" value="Unassembled WGS sequence"/>
</dbReference>
<protein>
    <submittedName>
        <fullName evidence="2">Transposase</fullName>
    </submittedName>
</protein>
<feature type="domain" description="Transposase IS116/IS110/IS902 C-terminal" evidence="1">
    <location>
        <begin position="78"/>
        <end position="145"/>
    </location>
</feature>
<organism evidence="2 3">
    <name type="scientific">Labrys wisconsinensis</name>
    <dbReference type="NCBI Taxonomy" id="425677"/>
    <lineage>
        <taxon>Bacteria</taxon>
        <taxon>Pseudomonadati</taxon>
        <taxon>Pseudomonadota</taxon>
        <taxon>Alphaproteobacteria</taxon>
        <taxon>Hyphomicrobiales</taxon>
        <taxon>Xanthobacteraceae</taxon>
        <taxon>Labrys</taxon>
    </lineage>
</organism>
<proteinExistence type="predicted"/>
<reference evidence="2 3" key="1">
    <citation type="submission" date="2023-07" db="EMBL/GenBank/DDBJ databases">
        <title>Genomic Encyclopedia of Type Strains, Phase IV (KMG-IV): sequencing the most valuable type-strain genomes for metagenomic binning, comparative biology and taxonomic classification.</title>
        <authorList>
            <person name="Goeker M."/>
        </authorList>
    </citation>
    <scope>NUCLEOTIDE SEQUENCE [LARGE SCALE GENOMIC DNA]</scope>
    <source>
        <strain evidence="2 3">DSM 19619</strain>
    </source>
</reference>
<evidence type="ECO:0000259" key="1">
    <source>
        <dbReference type="Pfam" id="PF02371"/>
    </source>
</evidence>
<dbReference type="PANTHER" id="PTHR33055:SF3">
    <property type="entry name" value="PUTATIVE TRANSPOSASE FOR IS117-RELATED"/>
    <property type="match status" value="1"/>
</dbReference>
<sequence length="166" mass="18529">MIQALRDYLREFGLVAPKEAWNVIRVEVPFSEVHETRVPDLLKEVVTAMIAQIRDLDGRIAHLHNRLIAWHRGNEVRRRLATIPDIGTVTASLISASVNDAAQFRSGRHLAAWIGLAPREFSTGGRQQLSGISKRGNPQMRSLLILQLHFFEMRAFGASLMSAAPG</sequence>
<name>A0ABU0JMD6_9HYPH</name>